<gene>
    <name evidence="1" type="ORF">ACFO5W_03840</name>
</gene>
<dbReference type="RefSeq" id="WP_266150480.1">
    <property type="nucleotide sequence ID" value="NZ_CP064028.1"/>
</dbReference>
<keyword evidence="2" id="KW-1185">Reference proteome</keyword>
<reference evidence="2" key="1">
    <citation type="journal article" date="2019" name="Int. J. Syst. Evol. Microbiol.">
        <title>The Global Catalogue of Microorganisms (GCM) 10K type strain sequencing project: providing services to taxonomists for standard genome sequencing and annotation.</title>
        <authorList>
            <consortium name="The Broad Institute Genomics Platform"/>
            <consortium name="The Broad Institute Genome Sequencing Center for Infectious Disease"/>
            <person name="Wu L."/>
            <person name="Ma J."/>
        </authorList>
    </citation>
    <scope>NUCLEOTIDE SEQUENCE [LARGE SCALE GENOMIC DNA]</scope>
    <source>
        <strain evidence="2">CCM 4481</strain>
    </source>
</reference>
<evidence type="ECO:0000313" key="1">
    <source>
        <dbReference type="EMBL" id="MFC4525758.1"/>
    </source>
</evidence>
<dbReference type="Pfam" id="PF03692">
    <property type="entry name" value="CxxCxxCC"/>
    <property type="match status" value="1"/>
</dbReference>
<dbReference type="Proteomes" id="UP001595961">
    <property type="component" value="Unassembled WGS sequence"/>
</dbReference>
<proteinExistence type="predicted"/>
<dbReference type="InterPro" id="IPR005358">
    <property type="entry name" value="Puta_zinc/iron-chelating_dom"/>
</dbReference>
<organism evidence="1 2">
    <name type="scientific">Dyella halodurans</name>
    <dbReference type="NCBI Taxonomy" id="1920171"/>
    <lineage>
        <taxon>Bacteria</taxon>
        <taxon>Pseudomonadati</taxon>
        <taxon>Pseudomonadota</taxon>
        <taxon>Gammaproteobacteria</taxon>
        <taxon>Lysobacterales</taxon>
        <taxon>Rhodanobacteraceae</taxon>
        <taxon>Dyella</taxon>
    </lineage>
</organism>
<protein>
    <submittedName>
        <fullName evidence="1">YkgJ family cysteine cluster protein</fullName>
    </submittedName>
</protein>
<name>A0ABV9BYN7_9GAMM</name>
<dbReference type="EMBL" id="JBHSGA010000008">
    <property type="protein sequence ID" value="MFC4525758.1"/>
    <property type="molecule type" value="Genomic_DNA"/>
</dbReference>
<comment type="caution">
    <text evidence="1">The sequence shown here is derived from an EMBL/GenBank/DDBJ whole genome shotgun (WGS) entry which is preliminary data.</text>
</comment>
<sequence>MSIPLDPYAESVNPSVSCNDCEAVCCRLTVLLMPDDHVPEWLIDRDAHGMETLAKGEDGWCAAVDPNTSRCTIYAQRPAICRKYTMGSPGCRDERERWFGVKAFPTPAVLIGY</sequence>
<evidence type="ECO:0000313" key="2">
    <source>
        <dbReference type="Proteomes" id="UP001595961"/>
    </source>
</evidence>
<accession>A0ABV9BYN7</accession>